<evidence type="ECO:0000313" key="1">
    <source>
        <dbReference type="Proteomes" id="UP000492821"/>
    </source>
</evidence>
<evidence type="ECO:0000313" key="2">
    <source>
        <dbReference type="WBParaSite" id="Pan_g9781.t1"/>
    </source>
</evidence>
<organism evidence="1 2">
    <name type="scientific">Panagrellus redivivus</name>
    <name type="common">Microworm</name>
    <dbReference type="NCBI Taxonomy" id="6233"/>
    <lineage>
        <taxon>Eukaryota</taxon>
        <taxon>Metazoa</taxon>
        <taxon>Ecdysozoa</taxon>
        <taxon>Nematoda</taxon>
        <taxon>Chromadorea</taxon>
        <taxon>Rhabditida</taxon>
        <taxon>Tylenchina</taxon>
        <taxon>Panagrolaimomorpha</taxon>
        <taxon>Panagrolaimoidea</taxon>
        <taxon>Panagrolaimidae</taxon>
        <taxon>Panagrellus</taxon>
    </lineage>
</organism>
<keyword evidence="1" id="KW-1185">Reference proteome</keyword>
<reference evidence="2" key="2">
    <citation type="submission" date="2020-10" db="UniProtKB">
        <authorList>
            <consortium name="WormBaseParasite"/>
        </authorList>
    </citation>
    <scope>IDENTIFICATION</scope>
</reference>
<sequence>MSLGFNDTAIKRFTYDWLIRFAELHPFETHDSVHTNWELLYTDDNPLTIYSSHCSKYAAISPMFTTLVARYMPYIFYAPSLTTESGVIKYDDVHKEHHALSKKKSKIYVCGTCDFTSLTPGMITSFMKNRVFFYGKKLRILSFKNSTKSCMTPDELRYLLKNHNVEREVSIDVVLTTPVSISEILPLVAHCKKIRFGIPNLVYGENIANVFHHNRVCPTSLDINHLKLSDTAVLEMFDYLLSLQVRPHTICMTFQHQKSEALAEEIKQKYRRAGLRKHIFTTETAPLFGFLQIVTVHNEFLLDYFDHRR</sequence>
<accession>A0A7E4WAX4</accession>
<reference evidence="1" key="1">
    <citation type="journal article" date="2013" name="Genetics">
        <title>The draft genome and transcriptome of Panagrellus redivivus are shaped by the harsh demands of a free-living lifestyle.</title>
        <authorList>
            <person name="Srinivasan J."/>
            <person name="Dillman A.R."/>
            <person name="Macchietto M.G."/>
            <person name="Heikkinen L."/>
            <person name="Lakso M."/>
            <person name="Fracchia K.M."/>
            <person name="Antoshechkin I."/>
            <person name="Mortazavi A."/>
            <person name="Wong G."/>
            <person name="Sternberg P.W."/>
        </authorList>
    </citation>
    <scope>NUCLEOTIDE SEQUENCE [LARGE SCALE GENOMIC DNA]</scope>
    <source>
        <strain evidence="1">MT8872</strain>
    </source>
</reference>
<proteinExistence type="predicted"/>
<dbReference type="AlphaFoldDB" id="A0A7E4WAX4"/>
<protein>
    <submittedName>
        <fullName evidence="2">DUF58 domain-containing protein</fullName>
    </submittedName>
</protein>
<dbReference type="Proteomes" id="UP000492821">
    <property type="component" value="Unassembled WGS sequence"/>
</dbReference>
<dbReference type="WBParaSite" id="Pan_g9781.t1">
    <property type="protein sequence ID" value="Pan_g9781.t1"/>
    <property type="gene ID" value="Pan_g9781"/>
</dbReference>
<name>A0A7E4WAX4_PANRE</name>